<sequence length="238" mass="24766">MTTQHYRSADVDPATEAIPVIPVLPVVPAQRSPRGRTTTVGEAAGMTTWQRAGASRAESAPLFTAGPAPASFAESAAQAEPWASTLSRREEKQARRQKQTRKGEQGRRRWPWLTAGLAVGLLFGVMIGQGMGGTAAPTAAPAPQTETVAAPPAQPAGPATTVSDGTYEVGVDMAAGRYKTEGPSASNALGMCYWERASTDSGELGSIIANEIVQGPGSVTVQNGEFATLRGGCTWTRV</sequence>
<keyword evidence="2" id="KW-1133">Transmembrane helix</keyword>
<name>A0A1G7S2Z3_PSEOR</name>
<feature type="region of interest" description="Disordered" evidence="1">
    <location>
        <begin position="62"/>
        <end position="108"/>
    </location>
</feature>
<evidence type="ECO:0000313" key="4">
    <source>
        <dbReference type="Proteomes" id="UP000198967"/>
    </source>
</evidence>
<dbReference type="STRING" id="366584.SAMN05216377_109218"/>
<feature type="compositionally biased region" description="Low complexity" evidence="1">
    <location>
        <begin position="145"/>
        <end position="159"/>
    </location>
</feature>
<keyword evidence="2" id="KW-0472">Membrane</keyword>
<keyword evidence="4" id="KW-1185">Reference proteome</keyword>
<feature type="transmembrane region" description="Helical" evidence="2">
    <location>
        <begin position="110"/>
        <end position="131"/>
    </location>
</feature>
<reference evidence="3 4" key="1">
    <citation type="submission" date="2016-10" db="EMBL/GenBank/DDBJ databases">
        <authorList>
            <person name="de Groot N.N."/>
        </authorList>
    </citation>
    <scope>NUCLEOTIDE SEQUENCE [LARGE SCALE GENOMIC DNA]</scope>
    <source>
        <strain evidence="3 4">CGMCC 4.3143</strain>
    </source>
</reference>
<feature type="compositionally biased region" description="Low complexity" evidence="1">
    <location>
        <begin position="65"/>
        <end position="81"/>
    </location>
</feature>
<organism evidence="3 4">
    <name type="scientific">Pseudonocardia oroxyli</name>
    <dbReference type="NCBI Taxonomy" id="366584"/>
    <lineage>
        <taxon>Bacteria</taxon>
        <taxon>Bacillati</taxon>
        <taxon>Actinomycetota</taxon>
        <taxon>Actinomycetes</taxon>
        <taxon>Pseudonocardiales</taxon>
        <taxon>Pseudonocardiaceae</taxon>
        <taxon>Pseudonocardia</taxon>
    </lineage>
</organism>
<proteinExistence type="predicted"/>
<keyword evidence="2" id="KW-0812">Transmembrane</keyword>
<dbReference type="RefSeq" id="WP_093084904.1">
    <property type="nucleotide sequence ID" value="NZ_FNBE01000009.1"/>
</dbReference>
<feature type="region of interest" description="Disordered" evidence="1">
    <location>
        <begin position="145"/>
        <end position="164"/>
    </location>
</feature>
<gene>
    <name evidence="3" type="ORF">SAMN05216377_109218</name>
</gene>
<evidence type="ECO:0000313" key="3">
    <source>
        <dbReference type="EMBL" id="SDG17352.1"/>
    </source>
</evidence>
<protein>
    <submittedName>
        <fullName evidence="3">Uncharacterized protein</fullName>
    </submittedName>
</protein>
<evidence type="ECO:0000256" key="2">
    <source>
        <dbReference type="SAM" id="Phobius"/>
    </source>
</evidence>
<dbReference type="OrthoDB" id="166978at2"/>
<dbReference type="AlphaFoldDB" id="A0A1G7S2Z3"/>
<evidence type="ECO:0000256" key="1">
    <source>
        <dbReference type="SAM" id="MobiDB-lite"/>
    </source>
</evidence>
<accession>A0A1G7S2Z3</accession>
<dbReference type="Proteomes" id="UP000198967">
    <property type="component" value="Unassembled WGS sequence"/>
</dbReference>
<dbReference type="EMBL" id="FNBE01000009">
    <property type="protein sequence ID" value="SDG17352.1"/>
    <property type="molecule type" value="Genomic_DNA"/>
</dbReference>